<evidence type="ECO:0000256" key="4">
    <source>
        <dbReference type="ARBA" id="ARBA00022823"/>
    </source>
</evidence>
<dbReference type="PANTHER" id="PTHR43178">
    <property type="entry name" value="DIHYDROLIPOAMIDE ACETYLTRANSFERASE COMPONENT OF PYRUVATE DEHYDROGENASE COMPLEX"/>
    <property type="match status" value="1"/>
</dbReference>
<evidence type="ECO:0000313" key="11">
    <source>
        <dbReference type="Proteomes" id="UP000276417"/>
    </source>
</evidence>
<geneLocation type="plasmid" evidence="10 11">
    <name>unnamed1</name>
</geneLocation>
<evidence type="ECO:0000256" key="5">
    <source>
        <dbReference type="ARBA" id="ARBA00023315"/>
    </source>
</evidence>
<reference evidence="10 11" key="1">
    <citation type="submission" date="2018-11" db="EMBL/GenBank/DDBJ databases">
        <title>Deinococcus shelandsis sp. nov., isolated from South Shetland Islands soil of Antarctica.</title>
        <authorList>
            <person name="Tian J."/>
        </authorList>
    </citation>
    <scope>NUCLEOTIDE SEQUENCE [LARGE SCALE GENOMIC DNA]</scope>
    <source>
        <strain evidence="10 11">S14-83T</strain>
        <plasmid evidence="10 11">unnamed1</plasmid>
    </source>
</reference>
<feature type="domain" description="Peripheral subunit-binding (PSBD)" evidence="9">
    <location>
        <begin position="183"/>
        <end position="220"/>
    </location>
</feature>
<dbReference type="Gene3D" id="2.40.50.100">
    <property type="match status" value="1"/>
</dbReference>
<dbReference type="InterPro" id="IPR036625">
    <property type="entry name" value="E3-bd_dom_sf"/>
</dbReference>
<dbReference type="SUPFAM" id="SSF52777">
    <property type="entry name" value="CoA-dependent acyltransferases"/>
    <property type="match status" value="1"/>
</dbReference>
<dbReference type="GO" id="GO:0016407">
    <property type="term" value="F:acetyltransferase activity"/>
    <property type="evidence" value="ECO:0007669"/>
    <property type="project" value="TreeGrafter"/>
</dbReference>
<dbReference type="InterPro" id="IPR004167">
    <property type="entry name" value="PSBD"/>
</dbReference>
<feature type="compositionally biased region" description="Low complexity" evidence="7">
    <location>
        <begin position="219"/>
        <end position="242"/>
    </location>
</feature>
<evidence type="ECO:0000256" key="7">
    <source>
        <dbReference type="SAM" id="MobiDB-lite"/>
    </source>
</evidence>
<accession>A0A3G8YHP8</accession>
<dbReference type="InterPro" id="IPR011053">
    <property type="entry name" value="Single_hybrid_motif"/>
</dbReference>
<evidence type="ECO:0000256" key="1">
    <source>
        <dbReference type="ARBA" id="ARBA00001938"/>
    </source>
</evidence>
<sequence>MMRDLTLPTLAESVVEGEILAWLVEEGDIIEEGQPVLEVMTDKVTVELPAPFGGKVVKRMVSVGDIVPVHGVLAQVEEILDGVVASKPETTQLAPSPIPDAPTQDSEAEIELDAERSIIEGSAAHQSDPNKAKAAFAGFSKGGKSGATAVATKPAPAAPQPVAAAQPTTKGLSETTPAPGQVRAVPSARRLARELGISIAEVLGSGPNGRIRSGDVHAHASAPASAPVQVQAPAQMQAPLPAKTSSTDWPPPAPPVYRTPAGYESRETRTPLRGVRRATSQGLLAATLHSAQTHTIEELDCTGLMALRDELKADAQKQGVKLSYLPFFLKAASLTLREFPAVNSSLDTASGEVVYKDFVHLGMAVNTEGGLVVPVIRDVDRKGLLTLAREISELAEKARSNTLKPAEMSDATFTVSNIGSVGSMMGVPIVSPPAAGIMSVHSIVKRAVVVEENGADVIAIRPMMYLTLSFDHRLVDGADAARFLKKVLWLLEKPSRLVLGD</sequence>
<dbReference type="PROSITE" id="PS00189">
    <property type="entry name" value="LIPOYL"/>
    <property type="match status" value="1"/>
</dbReference>
<dbReference type="OrthoDB" id="9805770at2"/>
<feature type="compositionally biased region" description="Low complexity" evidence="7">
    <location>
        <begin position="146"/>
        <end position="170"/>
    </location>
</feature>
<dbReference type="AlphaFoldDB" id="A0A3G8YHP8"/>
<evidence type="ECO:0000256" key="3">
    <source>
        <dbReference type="ARBA" id="ARBA00022679"/>
    </source>
</evidence>
<dbReference type="GO" id="GO:0031405">
    <property type="term" value="F:lipoic acid binding"/>
    <property type="evidence" value="ECO:0007669"/>
    <property type="project" value="TreeGrafter"/>
</dbReference>
<feature type="region of interest" description="Disordered" evidence="7">
    <location>
        <begin position="143"/>
        <end position="184"/>
    </location>
</feature>
<evidence type="ECO:0000259" key="9">
    <source>
        <dbReference type="PROSITE" id="PS51826"/>
    </source>
</evidence>
<evidence type="ECO:0000313" key="10">
    <source>
        <dbReference type="EMBL" id="AZI44798.1"/>
    </source>
</evidence>
<keyword evidence="3 6" id="KW-0808">Transferase</keyword>
<proteinExistence type="inferred from homology"/>
<dbReference type="GO" id="GO:0005737">
    <property type="term" value="C:cytoplasm"/>
    <property type="evidence" value="ECO:0007669"/>
    <property type="project" value="TreeGrafter"/>
</dbReference>
<gene>
    <name evidence="10" type="ORF">EHF33_17365</name>
</gene>
<comment type="cofactor">
    <cofactor evidence="1 6">
        <name>(R)-lipoate</name>
        <dbReference type="ChEBI" id="CHEBI:83088"/>
    </cofactor>
</comment>
<evidence type="ECO:0000256" key="2">
    <source>
        <dbReference type="ARBA" id="ARBA00007317"/>
    </source>
</evidence>
<dbReference type="PROSITE" id="PS51826">
    <property type="entry name" value="PSBD"/>
    <property type="match status" value="1"/>
</dbReference>
<organism evidence="10 11">
    <name type="scientific">Deinococcus psychrotolerans</name>
    <dbReference type="NCBI Taxonomy" id="2489213"/>
    <lineage>
        <taxon>Bacteria</taxon>
        <taxon>Thermotogati</taxon>
        <taxon>Deinococcota</taxon>
        <taxon>Deinococci</taxon>
        <taxon>Deinococcales</taxon>
        <taxon>Deinococcaceae</taxon>
        <taxon>Deinococcus</taxon>
    </lineage>
</organism>
<dbReference type="EC" id="2.3.1.-" evidence="6"/>
<name>A0A3G8YHP8_9DEIO</name>
<keyword evidence="4 6" id="KW-0450">Lipoyl</keyword>
<dbReference type="KEGG" id="dph:EHF33_17365"/>
<dbReference type="Gene3D" id="4.10.320.10">
    <property type="entry name" value="E3-binding domain"/>
    <property type="match status" value="1"/>
</dbReference>
<feature type="region of interest" description="Disordered" evidence="7">
    <location>
        <begin position="205"/>
        <end position="269"/>
    </location>
</feature>
<keyword evidence="10" id="KW-0614">Plasmid</keyword>
<dbReference type="Proteomes" id="UP000276417">
    <property type="component" value="Plasmid unnamed1"/>
</dbReference>
<dbReference type="CDD" id="cd06849">
    <property type="entry name" value="lipoyl_domain"/>
    <property type="match status" value="1"/>
</dbReference>
<dbReference type="InterPro" id="IPR050743">
    <property type="entry name" value="2-oxoacid_DH_E2_comp"/>
</dbReference>
<dbReference type="InterPro" id="IPR001078">
    <property type="entry name" value="2-oxoacid_DH_actylTfrase"/>
</dbReference>
<evidence type="ECO:0000259" key="8">
    <source>
        <dbReference type="PROSITE" id="PS50968"/>
    </source>
</evidence>
<dbReference type="FunFam" id="3.30.559.10:FF:000007">
    <property type="entry name" value="Dihydrolipoamide acetyltransferase component of pyruvate dehydrogenase complex"/>
    <property type="match status" value="1"/>
</dbReference>
<dbReference type="InterPro" id="IPR023213">
    <property type="entry name" value="CAT-like_dom_sf"/>
</dbReference>
<dbReference type="Pfam" id="PF00364">
    <property type="entry name" value="Biotin_lipoyl"/>
    <property type="match status" value="1"/>
</dbReference>
<dbReference type="InterPro" id="IPR003016">
    <property type="entry name" value="2-oxoA_DH_lipoyl-BS"/>
</dbReference>
<comment type="similarity">
    <text evidence="2 6">Belongs to the 2-oxoacid dehydrogenase family.</text>
</comment>
<keyword evidence="5 6" id="KW-0012">Acyltransferase</keyword>
<evidence type="ECO:0000256" key="6">
    <source>
        <dbReference type="RuleBase" id="RU003423"/>
    </source>
</evidence>
<dbReference type="EMBL" id="CP034185">
    <property type="protein sequence ID" value="AZI44798.1"/>
    <property type="molecule type" value="Genomic_DNA"/>
</dbReference>
<dbReference type="Pfam" id="PF00198">
    <property type="entry name" value="2-oxoacid_dh"/>
    <property type="match status" value="1"/>
</dbReference>
<protein>
    <recommendedName>
        <fullName evidence="6">Dihydrolipoamide acetyltransferase component of pyruvate dehydrogenase complex</fullName>
        <ecNumber evidence="6">2.3.1.-</ecNumber>
    </recommendedName>
</protein>
<feature type="domain" description="Lipoyl-binding" evidence="8">
    <location>
        <begin position="2"/>
        <end position="77"/>
    </location>
</feature>
<dbReference type="Gene3D" id="3.30.559.10">
    <property type="entry name" value="Chloramphenicol acetyltransferase-like domain"/>
    <property type="match status" value="1"/>
</dbReference>
<dbReference type="SUPFAM" id="SSF47005">
    <property type="entry name" value="Peripheral subunit-binding domain of 2-oxo acid dehydrogenase complex"/>
    <property type="match status" value="1"/>
</dbReference>
<dbReference type="SUPFAM" id="SSF51230">
    <property type="entry name" value="Single hybrid motif"/>
    <property type="match status" value="1"/>
</dbReference>
<dbReference type="Pfam" id="PF02817">
    <property type="entry name" value="E3_binding"/>
    <property type="match status" value="1"/>
</dbReference>
<dbReference type="PANTHER" id="PTHR43178:SF5">
    <property type="entry name" value="LIPOAMIDE ACYLTRANSFERASE COMPONENT OF BRANCHED-CHAIN ALPHA-KETO ACID DEHYDROGENASE COMPLEX, MITOCHONDRIAL"/>
    <property type="match status" value="1"/>
</dbReference>
<dbReference type="InterPro" id="IPR000089">
    <property type="entry name" value="Biotin_lipoyl"/>
</dbReference>
<dbReference type="PROSITE" id="PS50968">
    <property type="entry name" value="BIOTINYL_LIPOYL"/>
    <property type="match status" value="1"/>
</dbReference>
<keyword evidence="11" id="KW-1185">Reference proteome</keyword>